<reference evidence="2" key="1">
    <citation type="submission" date="2022-09" db="EMBL/GenBank/DDBJ databases">
        <title>Fusarium specimens isolated from Avocado Roots.</title>
        <authorList>
            <person name="Stajich J."/>
            <person name="Roper C."/>
            <person name="Heimlech-Rivalta G."/>
        </authorList>
    </citation>
    <scope>NUCLEOTIDE SEQUENCE</scope>
    <source>
        <strain evidence="2">CF00136</strain>
    </source>
</reference>
<dbReference type="EMBL" id="JAOQAZ010000014">
    <property type="protein sequence ID" value="KAJ4259751.1"/>
    <property type="molecule type" value="Genomic_DNA"/>
</dbReference>
<name>A0A9W8RXH8_9HYPO</name>
<dbReference type="Proteomes" id="UP001152049">
    <property type="component" value="Unassembled WGS sequence"/>
</dbReference>
<sequence length="171" mass="18448">MADSSTPARASATGETFQPASTIPSTALVRNAKQNRPPYPSVQNTENSTYEPKPTISGQYYERHTAGPGVEQILGVRVEVDGDLMSSIHNLTVLPGAYEYKDCTKVGPGTQVSGVDMKVFGKADGVVYPTMNYRSIGTHAEEAGVDNQGQETKTYQISGGRLRVVHKNQDK</sequence>
<evidence type="ECO:0000313" key="2">
    <source>
        <dbReference type="EMBL" id="KAJ4259751.1"/>
    </source>
</evidence>
<protein>
    <submittedName>
        <fullName evidence="2">Uncharacterized protein</fullName>
    </submittedName>
</protein>
<keyword evidence="3" id="KW-1185">Reference proteome</keyword>
<gene>
    <name evidence="2" type="ORF">NW762_007682</name>
</gene>
<organism evidence="2 3">
    <name type="scientific">Fusarium torreyae</name>
    <dbReference type="NCBI Taxonomy" id="1237075"/>
    <lineage>
        <taxon>Eukaryota</taxon>
        <taxon>Fungi</taxon>
        <taxon>Dikarya</taxon>
        <taxon>Ascomycota</taxon>
        <taxon>Pezizomycotina</taxon>
        <taxon>Sordariomycetes</taxon>
        <taxon>Hypocreomycetidae</taxon>
        <taxon>Hypocreales</taxon>
        <taxon>Nectriaceae</taxon>
        <taxon>Fusarium</taxon>
    </lineage>
</organism>
<evidence type="ECO:0000256" key="1">
    <source>
        <dbReference type="SAM" id="MobiDB-lite"/>
    </source>
</evidence>
<feature type="compositionally biased region" description="Polar residues" evidence="1">
    <location>
        <begin position="41"/>
        <end position="50"/>
    </location>
</feature>
<feature type="region of interest" description="Disordered" evidence="1">
    <location>
        <begin position="1"/>
        <end position="56"/>
    </location>
</feature>
<comment type="caution">
    <text evidence="2">The sequence shown here is derived from an EMBL/GenBank/DDBJ whole genome shotgun (WGS) entry which is preliminary data.</text>
</comment>
<proteinExistence type="predicted"/>
<accession>A0A9W8RXH8</accession>
<evidence type="ECO:0000313" key="3">
    <source>
        <dbReference type="Proteomes" id="UP001152049"/>
    </source>
</evidence>
<dbReference type="AlphaFoldDB" id="A0A9W8RXH8"/>
<feature type="compositionally biased region" description="Polar residues" evidence="1">
    <location>
        <begin position="1"/>
        <end position="25"/>
    </location>
</feature>